<protein>
    <submittedName>
        <fullName evidence="2">Uncharacterized protein</fullName>
    </submittedName>
</protein>
<reference evidence="2 3" key="1">
    <citation type="submission" date="2021-12" db="EMBL/GenBank/DDBJ databases">
        <title>Siccirubricoccus leaddurans sp. nov., a high concentration Zn2+ tolerance bacterium.</title>
        <authorList>
            <person name="Cao Y."/>
        </authorList>
    </citation>
    <scope>NUCLEOTIDE SEQUENCE [LARGE SCALE GENOMIC DNA]</scope>
    <source>
        <strain evidence="2 3">KC 17139</strain>
    </source>
</reference>
<dbReference type="RefSeq" id="WP_252955342.1">
    <property type="nucleotide sequence ID" value="NZ_JAFIRR010000149.1"/>
</dbReference>
<dbReference type="EMBL" id="JAFIRR010000149">
    <property type="protein sequence ID" value="MCO6418713.1"/>
    <property type="molecule type" value="Genomic_DNA"/>
</dbReference>
<evidence type="ECO:0000313" key="2">
    <source>
        <dbReference type="EMBL" id="MCO6418713.1"/>
    </source>
</evidence>
<evidence type="ECO:0000256" key="1">
    <source>
        <dbReference type="SAM" id="MobiDB-lite"/>
    </source>
</evidence>
<keyword evidence="3" id="KW-1185">Reference proteome</keyword>
<name>A0ABT1D9X3_9PROT</name>
<sequence length="3847" mass="360177">MATGGVTVASSGGVELTGTSLTLNDVVTATGQAVTLTATSGSITQAAAAAIDADSLTASAQTGVALATASNAVTGNRIGSLAASTATGGVAGFSRTAMTVGGTGISVAASGGVGLEASSLTLDAAVAAAGQTVTLTANDGGITQTASGTITAEALRLSAAGAINLAAATGNAFSLVSGSTTAGGIALLSTAATLTVDAALTAAAGSTIALTASELIADARIGFAGPADAGNTIRLTADRLTANGADTVDASTLGTVRIATLGSATDLALGTAQFSDASLEQVVAGRLIFVAGGDLSFASSQDFAARGVTTLELVAGGGISQANGTALTVTRLAAAAGTGAGDGIALAGQNAIGNIVEGTEVAGFGLRAGGDIAITSTSAALRVLAGGVIQAGAGADVTLRANDLVLAAAIQAAGGGNLGTVSILPNTPGRAVTLGGNAPGTLSLLNAEIAQIAAGTGMLRIGSDGTTTTAGVITIAGDAIVRGHAAVLDLRGQQVTQTGGILDVATLTGAVTTVNGADAAGFALDRLVAGEAVNSIDTLAGVTASGGTIGVASANSLTVTGNVQATAPSGSGVALLSAGTLTIGGGVQVQAAGGGVALTAGFGINHAGSISATESVRLEAGTAGLLGGIALSGDIASSGGDISLRARLGNISQTAGTLTAMAAAPHGTVALVAEAGSITQSGTGALAARQLIARASGSVSLSGSSNSVHALLGTGATGALDATAFTVNDPARLGSMAGLSFVLNSSAATLTVAGLVRAGTQVDGTGTVTAISPGRIIRLLADDMVLDASLSPDGISLRAPGGTIELAPHTLGGATPRAISLGGAPGSTNNGELTLDSAELAQLDTRDGTSAGTIVLGRADAGAITIRGQVDLRGAPGTPTEYEDPRARTLVLASGGAITEQAGARLNVERFAALAGGAVVLDGVNVINTIAGTATHVTAAGASGAFSVAGISAHGAVTLRVGGRAGVADASLAALGTTPALPPALDANGNPLASVAALTIAGAITTNGAGDITLRADDLRIAAALNAGAGRRVVLQPVTAGQGVLLGGAATGPVGAEPADGNALSLTAEELGFVTAGLLRIGGLSSLDGAAASTGWVAQGQQAIDLTSTGVTTLEVLSAYGFVQLGALLSGVETAGLTVANLAATVRTADRSGADDAPATVWLGADNHIGRIGDTSGLASSGGAGIRLTIDRATQDGVLPSNVVTIRQAAGQALQVADAGIALNRDGGRVTLIADILGNFAGSVSVNAGTIELLPRTAGTDLSLGVTNASAVGEISATTLAALSTNGGVLRIGRSVDAAVIGNGALAPIGGGDATLAGIAGADNSRMAGNIAVLGNLSLRGVADTLELYAGVAGEAAPGSITQAAGTSIDVAAIAGGSRGFTALMNAGNTIDAIAQRRVLSAADAGIGFRAGTGAASPEDAVFALNTGSALLTISGQVSAGVGAGAAGSGAVVATGGAITLLADDMALEAALVAPGGLVALAPHTDGRHIALARSIAAAGSNELGLTAAELAAVHADTLIIGRAPEAGGSALLGRRSDGTVIGSAGLPVAGTIRQYGENIDLLGTAGNAGAGPEGNQGTASTLTLVAQTSIQQRGRSGDASAETEGNGPDSGDARGWIRVGNLTGSARDLIWLGADNRIATLAGDVIAGGIAGITVGSGGTAGVFTLRQAPVATVTADGLGSGNPDNRVDVAGSVTALGGEGSRITLVADALDIPAGGKVSAPGGTVEILPATAGRGVTLGGMAANTLSLTTAALARIGDTAGATTVLRIGRSADAAVVGNANWPTPFALGSAETGSAAGPRTAGDIALVGDVALRDGADLNRVVRLELHAGVGTDGSGTISQTGGGLNVQDLAGSSRFGTTLGSVTNRVDRLAVRGALSDGESGVSFTTGIGTDADNAATDGSFTFITTRSLTIAGSVTASHAAASGIASVTVTSAGSQSVNAALLAKTGLVLSAATGIINTSSLRAMEGDLLLVTANGAIVSEAGTLLSAGTSATLTATGTGGAITVSELTAGRDAILTATGGITVTDVTATTRDARLTSNTGLVTVLGTVFAGRDAVLGAGAIAVLGSVDATRDASLTASGDISYGTILAGGTATLTSTAGDIAGSTGSAVTAGTGTATLSAANGHVTLGDLASVSGNAVNIAAGLDSEAGNAVQITATGGSAVFTVTGGALTLGDDVTVLAADAASLSSFGNLSVGARLHFAAENGDGALASNAGSLGIDASAAVSAGGLLTLSAQTDITLAGGGSPASSFTGGGLAATAATGTLDIGEGVSLAATTGALTATATDGLLRIGDAASLRALAGSAALTGGIGITGGTDLILAGRDGLTLAATAGVVALGDGSALAASAGSVTVSADGLGGAVTFGAASTVTAGNGSVTVSAATDIATGAGSQFEASSPGPLAGDVSLTATAGALGLAPGAIVTASRDALLTAGTTLDLGAGSGISAGRAASVTATGAVGVAEGVTLQAGTGRATLRSTGGALTLGGLAAGTITIGSTEADVVLGGTSITNAAVVVRVIAATGFDITASGNIGFGNAASLTTTGGAGRIASSAGSIAFGAAPVVRSTNGTIEVSAQTGLTTGGGASFRGGAGVSLATATGDIDFTTAATIAASAGPVSIGATAGAIRFGGGSQVSAGSGPLQISGATGITATAALTASASAGDATLASSGGAIDLGSGSQVTAGAGSLGLSGTAILLGNGVTLSSRDGTAVTATATDITVGGGSTIRATAGATSLTASLGHITLNSGTSVTAGQGALGLVSGTGLTLLDNVTATATGGDFTMAGGNGAIGIGTDGTFGSTTGNATLTGTAITLGDGTDVSAATGASLTASTGTLALGNGASVTSTGGTTLLQANAADISLGNGVALSGGALVLASGTGIAGGTGFTGTAGSGNASLEGGAGSVTLGANAVIEAEAGALAVSGTAIDIGTLGSLTSRDGITLGATAGSIELGNSAGLWATAGGIGLASTGTIGLGSGTAMIAGAGDLILAGAGGISTGTGVVATVIGGNASLTSSAGDITTGAHGSIAAGGGSLALDARAITLGDSTVLTAGTGLTARARTGMLTAGDGVSLSTAAGTARLEATLGGIRIGNLGSVAGGAASLSAATGITAGTLFFAAAANGDVGLAGGTGGVTLGSGAILGTDTGSLAITGAAVDLGANGTLQARNGIGVTATTGRLRLGDGSQLSASAGGLALTASAQDISLGAGIGLAGAAALTLQGATGISAGTGLAASTAGNASLAGGAGAVTLGDGASVQANSGSLALTGASVGIGANGALQARGPIGLTASAGAIGIGNGTAIRATAGAVGLTATGDVILGDGSAVRAGAGNATLLAGGAIASGGLVEAAGAGAVASLTASTGSITLLGSATAESGSVKATADVILAAATGISLTGQAPEAGSAFTSGILQAARGGTGHVVLTTAAGDITQSGGLISARGSSAANSVAFTAAGGRFAQAPDSGAAIDAPRLTGSARDGIELLAYGSARSGAARGNQVDVVGNLASSAGAIRLQTVESPTLVNGTLAAAGAIQLWSERALTVTGASISSSGTAVASAIGAGGTLEGLDLAQRAGLVTLYSGGAITVTGLTLNAEAAAIRAGVPMLFNPGFGAQPQTLMLDGVQASIGSAIAFAGAGGILAGEATIITPGRDVLPAALFDSRVPAPAGSRLALLESGLGAVQPDLPGGVPKNQPTKVRVNNTLPGAFGPGTPDPAGDIALNLQMVAHTGYGLQNQGAAFLLAGSGNISGTVEAGRLGVVGNGGSMTLLGTLNGQTGAGAAQYADITQVVPAAALTRYRINGCVVTSINCVVPPQIQIVPPRTVDRASLTIEAGRLNTAEVIIPNVSDEDDE</sequence>
<organism evidence="2 3">
    <name type="scientific">Siccirubricoccus soli</name>
    <dbReference type="NCBI Taxonomy" id="2899147"/>
    <lineage>
        <taxon>Bacteria</taxon>
        <taxon>Pseudomonadati</taxon>
        <taxon>Pseudomonadota</taxon>
        <taxon>Alphaproteobacteria</taxon>
        <taxon>Acetobacterales</taxon>
        <taxon>Roseomonadaceae</taxon>
        <taxon>Siccirubricoccus</taxon>
    </lineage>
</organism>
<evidence type="ECO:0000313" key="3">
    <source>
        <dbReference type="Proteomes" id="UP001523392"/>
    </source>
</evidence>
<accession>A0ABT1D9X3</accession>
<dbReference type="Proteomes" id="UP001523392">
    <property type="component" value="Unassembled WGS sequence"/>
</dbReference>
<comment type="caution">
    <text evidence="2">The sequence shown here is derived from an EMBL/GenBank/DDBJ whole genome shotgun (WGS) entry which is preliminary data.</text>
</comment>
<proteinExistence type="predicted"/>
<feature type="region of interest" description="Disordered" evidence="1">
    <location>
        <begin position="1592"/>
        <end position="1615"/>
    </location>
</feature>
<gene>
    <name evidence="2" type="ORF">JYK14_21500</name>
</gene>